<sequence length="1683" mass="186652">MNLMKTKIVHYKILNFCFMKLRSLTAIFILATILFCTTAHAQSYGNEWINYAQSYYKIPITTEGIYRIDRATLQQAGVPVGSFSPRNLQLWHRGVEQAITVEGETDGIFNDGDYILFYAKGNDGKSDLPLYKPAHPPQSFKNIYSDTAAYFLTWTFSQMGKRISYYGTIPTNLTPLSYQLTESMQVFQNQYSLGQGHLDNYGKVHTSWNGNGEGWTGALLENNQAVTYTLPLKNVVFTATTKPILNVFLAGQNGLTHRVQISVSANNGISFTPLDTVSFAQYYWATSSVTVPNDLMTGNTLQVRITVLGYGTGATDAASVSAIQFTYAQNYNLNGLQSQAMIIEPTNTGNALLAWQNIPTGTTFWDVTTEGYTRRLLPDALSRTGLDSLQSTRRLWVTTSTSNITATQIQPITFRNINPSAHNYIIVSHPKLMKPAGATTNAVKEYASYRASAAGGSFDTLIVDVSQIFNQFGYGEPTPWAIRKFASYMLSGTRKPDYLLLIGKGQEITTRFSSTYAPNNLIPPFGLPASDALFTFGLDNNLTSVAIPVGRIAATTPQMVLDYLDKVKSQAQLGYTDFWRKNMIHISGGISTGEINLLHSLIDQHKTIAEGDYFGGNVTLISKSTSAIVQTINIAEEANKGLSMINVFGHASVDGPDMDMGRVSNAQEGYNNKDKYPFVLINGCFAGNIFTERMSLNEDWVLAKEKGAVAFMANTDEGIISVLDKFAKGLYTNMFADNTLFGSSLGKIQKITTKNAITGSFSILDTISATQTLLHGDPAIVVFGATKPDYKTSDAEVSLLTNNISAATNVIELQVIVSNFGKISKKNMQIGVRRTTGNGSVLNFAPQTFNPVLSKDTLTLKIEDYRPNLSGLNTFEIRVDVNDSISELNENNNIGIVKYFVPETGLAAIFPKRYSIVNHAPVELIAQSTNLLSANNNYIFEIDTSAQFTSSLHRIQPIAAGNIARWQVNNFPFSDSTVYYWRVKFQNDTVWQNSSFIYISGSMSGWSQSHFYQFTESQDIGVEKITYPYRYWTMPVISKRLQITSAGIAINNPNYVFKFDGLDLFHSAEPNRLCSITDARWVGLTLNGNDFSTELYNYANTPNYWEYSCGRQPSVLNFFYGQDANYLSPLVSYYKDFMTAPQRKGYYTILMKAGKINHNIWPDQLLDTLEASYGLNRAQFSSIPNGAPIILITRRGAAPNSARIVTYDHTSPNPPDTQYSSIDTILNAQPAFGTITSSSIGPATSWGKMYYKVDNQGFDKSIIQVIGVTTSGADTVLISNVPHSDYDLSAINASIYPYLKLRAIMRDTVNFTPPTLKKWQVIYNGVPEGTINTDYIGVQKYSIPTQQEGATFNLPFMFENISNRDFTDSLKVEYTLLSGSNPVVKSFNIKPLVANDTVRFTLKNIPTLGHVGTNNLQIFVNPRLLPEESYANNFLSVTYEVVADQTNPLLDVAFDGVRIMNGDIVSPTPLISINLRDENQYLLLNDTASMSVTLSKCDGTAVKTISSAQADVRVYPATASNNNQYRLEYQPATALTDGCYTLTVRARDISENGVGVPYKLNFEVISASSVTHFYPYPNPFSTSTRFVFTLTGSEIPEDIKIQIMTVSGKVVREITRQELGNIRIGNNITNFAWDGTDEYGDKLANGVYLYRVQMQHNGQALDHRQTAADNNFKHGFGKMYIMR</sequence>
<reference evidence="4 5" key="1">
    <citation type="submission" date="2016-10" db="EMBL/GenBank/DDBJ databases">
        <authorList>
            <person name="de Groot N.N."/>
        </authorList>
    </citation>
    <scope>NUCLEOTIDE SEQUENCE [LARGE SCALE GENOMIC DNA]</scope>
    <source>
        <strain evidence="4 5">DSM 6793</strain>
    </source>
</reference>
<proteinExistence type="predicted"/>
<keyword evidence="5" id="KW-1185">Reference proteome</keyword>
<dbReference type="InterPro" id="IPR013783">
    <property type="entry name" value="Ig-like_fold"/>
</dbReference>
<dbReference type="Proteomes" id="UP000199514">
    <property type="component" value="Unassembled WGS sequence"/>
</dbReference>
<dbReference type="InterPro" id="IPR029030">
    <property type="entry name" value="Caspase-like_dom_sf"/>
</dbReference>
<organism evidence="4 5">
    <name type="scientific">Flexibacter flexilis DSM 6793</name>
    <dbReference type="NCBI Taxonomy" id="927664"/>
    <lineage>
        <taxon>Bacteria</taxon>
        <taxon>Pseudomonadati</taxon>
        <taxon>Bacteroidota</taxon>
        <taxon>Cytophagia</taxon>
        <taxon>Cytophagales</taxon>
        <taxon>Flexibacteraceae</taxon>
        <taxon>Flexibacter</taxon>
    </lineage>
</organism>
<evidence type="ECO:0000313" key="5">
    <source>
        <dbReference type="Proteomes" id="UP000199514"/>
    </source>
</evidence>
<name>A0A1I1DAD0_9BACT</name>
<dbReference type="Gene3D" id="2.60.40.10">
    <property type="entry name" value="Immunoglobulins"/>
    <property type="match status" value="1"/>
</dbReference>
<dbReference type="Gene3D" id="2.60.40.4070">
    <property type="match status" value="1"/>
</dbReference>
<evidence type="ECO:0000259" key="3">
    <source>
        <dbReference type="Pfam" id="PF01364"/>
    </source>
</evidence>
<dbReference type="SUPFAM" id="SSF52129">
    <property type="entry name" value="Caspase-like"/>
    <property type="match status" value="1"/>
</dbReference>
<gene>
    <name evidence="4" type="ORF">SAMN05421780_10149</name>
</gene>
<feature type="domain" description="Gingipain" evidence="3">
    <location>
        <begin position="424"/>
        <end position="781"/>
    </location>
</feature>
<dbReference type="Pfam" id="PF01364">
    <property type="entry name" value="Peptidase_C25"/>
    <property type="match status" value="1"/>
</dbReference>
<accession>A0A1I1DAD0</accession>
<evidence type="ECO:0000313" key="4">
    <source>
        <dbReference type="EMBL" id="SFB71286.1"/>
    </source>
</evidence>
<dbReference type="EMBL" id="FOLE01000001">
    <property type="protein sequence ID" value="SFB71286.1"/>
    <property type="molecule type" value="Genomic_DNA"/>
</dbReference>
<evidence type="ECO:0000256" key="1">
    <source>
        <dbReference type="ARBA" id="ARBA00022729"/>
    </source>
</evidence>
<dbReference type="CDD" id="cd02258">
    <property type="entry name" value="Peptidase_C25_N"/>
    <property type="match status" value="1"/>
</dbReference>
<dbReference type="GO" id="GO:0008234">
    <property type="term" value="F:cysteine-type peptidase activity"/>
    <property type="evidence" value="ECO:0007669"/>
    <property type="project" value="InterPro"/>
</dbReference>
<protein>
    <submittedName>
        <fullName evidence="4">Por secretion system C-terminal sorting domain-containing protein</fullName>
    </submittedName>
</protein>
<keyword evidence="1 2" id="KW-0732">Signal</keyword>
<feature type="chain" id="PRO_5011635130" evidence="2">
    <location>
        <begin position="42"/>
        <end position="1683"/>
    </location>
</feature>
<feature type="signal peptide" evidence="2">
    <location>
        <begin position="1"/>
        <end position="41"/>
    </location>
</feature>
<dbReference type="STRING" id="927664.SAMN05421780_10149"/>
<dbReference type="InterPro" id="IPR001769">
    <property type="entry name" value="Gingipain"/>
</dbReference>
<dbReference type="Gene3D" id="3.40.50.10390">
    <property type="entry name" value="Gingipain r, domain 1"/>
    <property type="match status" value="1"/>
</dbReference>
<dbReference type="InterPro" id="IPR029031">
    <property type="entry name" value="Gingipain_N_sf"/>
</dbReference>
<dbReference type="GO" id="GO:0006508">
    <property type="term" value="P:proteolysis"/>
    <property type="evidence" value="ECO:0007669"/>
    <property type="project" value="InterPro"/>
</dbReference>
<evidence type="ECO:0000256" key="2">
    <source>
        <dbReference type="SAM" id="SignalP"/>
    </source>
</evidence>
<dbReference type="Gene3D" id="3.40.50.1460">
    <property type="match status" value="1"/>
</dbReference>